<evidence type="ECO:0000313" key="2">
    <source>
        <dbReference type="EMBL" id="ASV73321.1"/>
    </source>
</evidence>
<dbReference type="RefSeq" id="WP_095413962.1">
    <property type="nucleotide sequence ID" value="NZ_CP018477.1"/>
</dbReference>
<dbReference type="InterPro" id="IPR000182">
    <property type="entry name" value="GNAT_dom"/>
</dbReference>
<dbReference type="PROSITE" id="PS51186">
    <property type="entry name" value="GNAT"/>
    <property type="match status" value="1"/>
</dbReference>
<name>A0A286RBI6_9BACT</name>
<proteinExistence type="predicted"/>
<dbReference type="KEGG" id="ttf:THTE_0719"/>
<dbReference type="GO" id="GO:0016747">
    <property type="term" value="F:acyltransferase activity, transferring groups other than amino-acyl groups"/>
    <property type="evidence" value="ECO:0007669"/>
    <property type="project" value="InterPro"/>
</dbReference>
<dbReference type="PANTHER" id="PTHR41368:SF1">
    <property type="entry name" value="PROTEIN YGHO"/>
    <property type="match status" value="1"/>
</dbReference>
<sequence>MSEVTVRPVRTRWEQKQFLEFPWRLYRDDPNWVPPLRNNQRGLVGFAPHPFYERNEAQAFLAFRGNEVAGRILAILNRGHNERFNEQRGFFGFFESVDDERVAHALFDAVRGWFAERGIEKLRGPTNPSLNYELGLLIDGFDSPPTFMMTYNPPYYERLIESYGFRKTQDLYAYWGHVSMLPKIREKLKPVCDKIVERYNVKIRMLNKRRFLEDVELFLSIYNRSLINTWGFVPMTPAEVRHMAKGLRWLMVPELALGAEVDGRVVGAVFCLPDYNQRIKEIDGRLFPFGFIHLLRNKRAIKRVRVISTNVLPEYQLLGFGLVLLDGLVPKALEWGIEEAEFSWVLESNALSRGSLEKGGAKLTKTYRLYDFGP</sequence>
<protein>
    <recommendedName>
        <fullName evidence="1">N-acetyltransferase domain-containing protein</fullName>
    </recommendedName>
</protein>
<reference evidence="2 3" key="1">
    <citation type="journal article" name="Front. Microbiol.">
        <title>Sugar Metabolism of the First Thermophilic Planctomycete Thermogutta terrifontis: Comparative Genomic and Transcriptomic Approaches.</title>
        <authorList>
            <person name="Elcheninov A.G."/>
            <person name="Menzel P."/>
            <person name="Gudbergsdottir S.R."/>
            <person name="Slesarev A.I."/>
            <person name="Kadnikov V.V."/>
            <person name="Krogh A."/>
            <person name="Bonch-Osmolovskaya E.A."/>
            <person name="Peng X."/>
            <person name="Kublanov I.V."/>
        </authorList>
    </citation>
    <scope>NUCLEOTIDE SEQUENCE [LARGE SCALE GENOMIC DNA]</scope>
    <source>
        <strain evidence="2 3">R1</strain>
    </source>
</reference>
<dbReference type="SUPFAM" id="SSF55729">
    <property type="entry name" value="Acyl-CoA N-acyltransferases (Nat)"/>
    <property type="match status" value="1"/>
</dbReference>
<dbReference type="Proteomes" id="UP000215086">
    <property type="component" value="Chromosome"/>
</dbReference>
<organism evidence="2 3">
    <name type="scientific">Thermogutta terrifontis</name>
    <dbReference type="NCBI Taxonomy" id="1331910"/>
    <lineage>
        <taxon>Bacteria</taxon>
        <taxon>Pseudomonadati</taxon>
        <taxon>Planctomycetota</taxon>
        <taxon>Planctomycetia</taxon>
        <taxon>Pirellulales</taxon>
        <taxon>Thermoguttaceae</taxon>
        <taxon>Thermogutta</taxon>
    </lineage>
</organism>
<dbReference type="PANTHER" id="PTHR41368">
    <property type="entry name" value="PROTEIN YGHO"/>
    <property type="match status" value="1"/>
</dbReference>
<dbReference type="EMBL" id="CP018477">
    <property type="protein sequence ID" value="ASV73321.1"/>
    <property type="molecule type" value="Genomic_DNA"/>
</dbReference>
<dbReference type="Gene3D" id="3.40.630.30">
    <property type="match status" value="1"/>
</dbReference>
<dbReference type="OrthoDB" id="9806005at2"/>
<dbReference type="InterPro" id="IPR016181">
    <property type="entry name" value="Acyl_CoA_acyltransferase"/>
</dbReference>
<evidence type="ECO:0000313" key="3">
    <source>
        <dbReference type="Proteomes" id="UP000215086"/>
    </source>
</evidence>
<dbReference type="AlphaFoldDB" id="A0A286RBI6"/>
<accession>A0A286RBI6</accession>
<gene>
    <name evidence="2" type="ORF">THTE_0719</name>
</gene>
<evidence type="ECO:0000259" key="1">
    <source>
        <dbReference type="PROSITE" id="PS51186"/>
    </source>
</evidence>
<keyword evidence="3" id="KW-1185">Reference proteome</keyword>
<dbReference type="InterPro" id="IPR039968">
    <property type="entry name" value="BcerS-like"/>
</dbReference>
<feature type="domain" description="N-acetyltransferase" evidence="1">
    <location>
        <begin position="201"/>
        <end position="374"/>
    </location>
</feature>